<dbReference type="AlphaFoldDB" id="A0A2P5VQW2"/>
<gene>
    <name evidence="2" type="ORF">GOBAR_AA39483</name>
</gene>
<evidence type="ECO:0000313" key="3">
    <source>
        <dbReference type="Proteomes" id="UP000239757"/>
    </source>
</evidence>
<name>A0A2P5VQW2_GOSBA</name>
<evidence type="ECO:0000256" key="1">
    <source>
        <dbReference type="SAM" id="MobiDB-lite"/>
    </source>
</evidence>
<protein>
    <submittedName>
        <fullName evidence="2">Uncharacterized protein</fullName>
    </submittedName>
</protein>
<feature type="region of interest" description="Disordered" evidence="1">
    <location>
        <begin position="38"/>
        <end position="60"/>
    </location>
</feature>
<evidence type="ECO:0000313" key="2">
    <source>
        <dbReference type="EMBL" id="PPR81231.1"/>
    </source>
</evidence>
<reference evidence="2 3" key="1">
    <citation type="submission" date="2015-01" db="EMBL/GenBank/DDBJ databases">
        <title>Genome of allotetraploid Gossypium barbadense reveals genomic plasticity and fiber elongation in cotton evolution.</title>
        <authorList>
            <person name="Chen X."/>
            <person name="Liu X."/>
            <person name="Zhao B."/>
            <person name="Zheng H."/>
            <person name="Hu Y."/>
            <person name="Lu G."/>
            <person name="Yang C."/>
            <person name="Chen J."/>
            <person name="Shan C."/>
            <person name="Zhang L."/>
            <person name="Zhou Y."/>
            <person name="Wang L."/>
            <person name="Guo W."/>
            <person name="Bai Y."/>
            <person name="Ruan J."/>
            <person name="Shangguan X."/>
            <person name="Mao Y."/>
            <person name="Jiang J."/>
            <person name="Zhu Y."/>
            <person name="Lei J."/>
            <person name="Kang H."/>
            <person name="Chen S."/>
            <person name="He X."/>
            <person name="Wang R."/>
            <person name="Wang Y."/>
            <person name="Chen J."/>
            <person name="Wang L."/>
            <person name="Yu S."/>
            <person name="Wang B."/>
            <person name="Wei J."/>
            <person name="Song S."/>
            <person name="Lu X."/>
            <person name="Gao Z."/>
            <person name="Gu W."/>
            <person name="Deng X."/>
            <person name="Ma D."/>
            <person name="Wang S."/>
            <person name="Liang W."/>
            <person name="Fang L."/>
            <person name="Cai C."/>
            <person name="Zhu X."/>
            <person name="Zhou B."/>
            <person name="Zhang Y."/>
            <person name="Chen Z."/>
            <person name="Xu S."/>
            <person name="Zhu R."/>
            <person name="Wang S."/>
            <person name="Zhang T."/>
            <person name="Zhao G."/>
        </authorList>
    </citation>
    <scope>NUCLEOTIDE SEQUENCE [LARGE SCALE GENOMIC DNA]</scope>
    <source>
        <strain evidence="3">cv. Xinhai21</strain>
        <tissue evidence="2">Leaf</tissue>
    </source>
</reference>
<proteinExistence type="predicted"/>
<accession>A0A2P5VQW2</accession>
<organism evidence="2 3">
    <name type="scientific">Gossypium barbadense</name>
    <name type="common">Sea Island cotton</name>
    <name type="synonym">Hibiscus barbadensis</name>
    <dbReference type="NCBI Taxonomy" id="3634"/>
    <lineage>
        <taxon>Eukaryota</taxon>
        <taxon>Viridiplantae</taxon>
        <taxon>Streptophyta</taxon>
        <taxon>Embryophyta</taxon>
        <taxon>Tracheophyta</taxon>
        <taxon>Spermatophyta</taxon>
        <taxon>Magnoliopsida</taxon>
        <taxon>eudicotyledons</taxon>
        <taxon>Gunneridae</taxon>
        <taxon>Pentapetalae</taxon>
        <taxon>rosids</taxon>
        <taxon>malvids</taxon>
        <taxon>Malvales</taxon>
        <taxon>Malvaceae</taxon>
        <taxon>Malvoideae</taxon>
        <taxon>Gossypium</taxon>
    </lineage>
</organism>
<dbReference type="Proteomes" id="UP000239757">
    <property type="component" value="Unassembled WGS sequence"/>
</dbReference>
<sequence length="60" mass="6415">MGFIGVPCASTYRGSWLGNKGDERRPLVQIHAVERVSDGRNRLQGGDGSRWRKGGASGGT</sequence>
<dbReference type="EMBL" id="KZ671422">
    <property type="protein sequence ID" value="PPR81231.1"/>
    <property type="molecule type" value="Genomic_DNA"/>
</dbReference>